<organism evidence="1 2">
    <name type="scientific">Populus trichocarpa</name>
    <name type="common">Western balsam poplar</name>
    <name type="synonym">Populus balsamifera subsp. trichocarpa</name>
    <dbReference type="NCBI Taxonomy" id="3694"/>
    <lineage>
        <taxon>Eukaryota</taxon>
        <taxon>Viridiplantae</taxon>
        <taxon>Streptophyta</taxon>
        <taxon>Embryophyta</taxon>
        <taxon>Tracheophyta</taxon>
        <taxon>Spermatophyta</taxon>
        <taxon>Magnoliopsida</taxon>
        <taxon>eudicotyledons</taxon>
        <taxon>Gunneridae</taxon>
        <taxon>Pentapetalae</taxon>
        <taxon>rosids</taxon>
        <taxon>fabids</taxon>
        <taxon>Malpighiales</taxon>
        <taxon>Salicaceae</taxon>
        <taxon>Saliceae</taxon>
        <taxon>Populus</taxon>
    </lineage>
</organism>
<sequence length="118" mass="13449">MDFITQCYRGIREQTRRKAETIARARARQGRPSRNSMTKQLHNTRHPTFLKNKTHKAHGFLLHSATEGNFHQLKENDVSHSFSYFSKAFTFSSLMTLIRIGVPRVTSCSWSAPVAAGV</sequence>
<protein>
    <submittedName>
        <fullName evidence="1">Uncharacterized protein</fullName>
    </submittedName>
</protein>
<name>A0A2K1ZS73_POPTR</name>
<dbReference type="PANTHER" id="PTHR22761:SF5">
    <property type="entry name" value="CHARGED MULTIVESICULAR BODY PROTEIN 6"/>
    <property type="match status" value="1"/>
</dbReference>
<dbReference type="eggNOG" id="KOG2910">
    <property type="taxonomic scope" value="Eukaryota"/>
</dbReference>
<dbReference type="Gene3D" id="1.10.287.1060">
    <property type="entry name" value="ESAT-6-like"/>
    <property type="match status" value="1"/>
</dbReference>
<dbReference type="HOGENOM" id="CLU_086201_1_0_1"/>
<keyword evidence="2" id="KW-1185">Reference proteome</keyword>
<dbReference type="OrthoDB" id="441172at2759"/>
<gene>
    <name evidence="1" type="ORF">POPTR_007G103500v4</name>
</gene>
<accession>A0A2K1ZS73</accession>
<dbReference type="GO" id="GO:0005771">
    <property type="term" value="C:multivesicular body"/>
    <property type="evidence" value="ECO:0000318"/>
    <property type="project" value="GO_Central"/>
</dbReference>
<dbReference type="GO" id="GO:0000815">
    <property type="term" value="C:ESCRT III complex"/>
    <property type="evidence" value="ECO:0000318"/>
    <property type="project" value="GO_Central"/>
</dbReference>
<dbReference type="OMA" id="EFMQIEI"/>
<dbReference type="Gramene" id="Potri.007G101500.2.v4.1">
    <property type="protein sequence ID" value="Potri.007G101500.2.v4.1"/>
    <property type="gene ID" value="Potri.007G101500.v4.1"/>
</dbReference>
<dbReference type="PANTHER" id="PTHR22761">
    <property type="entry name" value="CHARGED MULTIVESICULAR BODY PROTEIN"/>
    <property type="match status" value="1"/>
</dbReference>
<evidence type="ECO:0000313" key="1">
    <source>
        <dbReference type="EMBL" id="PNT28135.2"/>
    </source>
</evidence>
<dbReference type="EMBL" id="CM009296">
    <property type="protein sequence ID" value="PNT28135.2"/>
    <property type="molecule type" value="Genomic_DNA"/>
</dbReference>
<evidence type="ECO:0000313" key="2">
    <source>
        <dbReference type="Proteomes" id="UP000006729"/>
    </source>
</evidence>
<proteinExistence type="predicted"/>
<dbReference type="Proteomes" id="UP000006729">
    <property type="component" value="Chromosome 7"/>
</dbReference>
<dbReference type="STRING" id="3694.B9HEZ5"/>
<dbReference type="InterPro" id="IPR005024">
    <property type="entry name" value="Snf7_fam"/>
</dbReference>
<dbReference type="Pfam" id="PF03357">
    <property type="entry name" value="Snf7"/>
    <property type="match status" value="1"/>
</dbReference>
<dbReference type="GO" id="GO:0006900">
    <property type="term" value="P:vesicle budding from membrane"/>
    <property type="evidence" value="ECO:0000318"/>
    <property type="project" value="GO_Central"/>
</dbReference>
<dbReference type="GO" id="GO:0032511">
    <property type="term" value="P:late endosome to vacuole transport via multivesicular body sorting pathway"/>
    <property type="evidence" value="ECO:0000318"/>
    <property type="project" value="GO_Central"/>
</dbReference>
<comment type="caution">
    <text evidence="1">The sequence shown here is derived from an EMBL/GenBank/DDBJ whole genome shotgun (WGS) entry which is preliminary data.</text>
</comment>
<reference evidence="1 2" key="1">
    <citation type="journal article" date="2006" name="Science">
        <title>The genome of black cottonwood, Populus trichocarpa (Torr. &amp; Gray).</title>
        <authorList>
            <person name="Tuskan G.A."/>
            <person name="Difazio S."/>
            <person name="Jansson S."/>
            <person name="Bohlmann J."/>
            <person name="Grigoriev I."/>
            <person name="Hellsten U."/>
            <person name="Putnam N."/>
            <person name="Ralph S."/>
            <person name="Rombauts S."/>
            <person name="Salamov A."/>
            <person name="Schein J."/>
            <person name="Sterck L."/>
            <person name="Aerts A."/>
            <person name="Bhalerao R.R."/>
            <person name="Bhalerao R.P."/>
            <person name="Blaudez D."/>
            <person name="Boerjan W."/>
            <person name="Brun A."/>
            <person name="Brunner A."/>
            <person name="Busov V."/>
            <person name="Campbell M."/>
            <person name="Carlson J."/>
            <person name="Chalot M."/>
            <person name="Chapman J."/>
            <person name="Chen G.L."/>
            <person name="Cooper D."/>
            <person name="Coutinho P.M."/>
            <person name="Couturier J."/>
            <person name="Covert S."/>
            <person name="Cronk Q."/>
            <person name="Cunningham R."/>
            <person name="Davis J."/>
            <person name="Degroeve S."/>
            <person name="Dejardin A."/>
            <person name="Depamphilis C."/>
            <person name="Detter J."/>
            <person name="Dirks B."/>
            <person name="Dubchak I."/>
            <person name="Duplessis S."/>
            <person name="Ehlting J."/>
            <person name="Ellis B."/>
            <person name="Gendler K."/>
            <person name="Goodstein D."/>
            <person name="Gribskov M."/>
            <person name="Grimwood J."/>
            <person name="Groover A."/>
            <person name="Gunter L."/>
            <person name="Hamberger B."/>
            <person name="Heinze B."/>
            <person name="Helariutta Y."/>
            <person name="Henrissat B."/>
            <person name="Holligan D."/>
            <person name="Holt R."/>
            <person name="Huang W."/>
            <person name="Islam-Faridi N."/>
            <person name="Jones S."/>
            <person name="Jones-Rhoades M."/>
            <person name="Jorgensen R."/>
            <person name="Joshi C."/>
            <person name="Kangasjarvi J."/>
            <person name="Karlsson J."/>
            <person name="Kelleher C."/>
            <person name="Kirkpatrick R."/>
            <person name="Kirst M."/>
            <person name="Kohler A."/>
            <person name="Kalluri U."/>
            <person name="Larimer F."/>
            <person name="Leebens-Mack J."/>
            <person name="Leple J.C."/>
            <person name="Locascio P."/>
            <person name="Lou Y."/>
            <person name="Lucas S."/>
            <person name="Martin F."/>
            <person name="Montanini B."/>
            <person name="Napoli C."/>
            <person name="Nelson D.R."/>
            <person name="Nelson C."/>
            <person name="Nieminen K."/>
            <person name="Nilsson O."/>
            <person name="Pereda V."/>
            <person name="Peter G."/>
            <person name="Philippe R."/>
            <person name="Pilate G."/>
            <person name="Poliakov A."/>
            <person name="Razumovskaya J."/>
            <person name="Richardson P."/>
            <person name="Rinaldi C."/>
            <person name="Ritland K."/>
            <person name="Rouze P."/>
            <person name="Ryaboy D."/>
            <person name="Schmutz J."/>
            <person name="Schrader J."/>
            <person name="Segerman B."/>
            <person name="Shin H."/>
            <person name="Siddiqui A."/>
            <person name="Sterky F."/>
            <person name="Terry A."/>
            <person name="Tsai C.J."/>
            <person name="Uberbacher E."/>
            <person name="Unneberg P."/>
            <person name="Vahala J."/>
            <person name="Wall K."/>
            <person name="Wessler S."/>
            <person name="Yang G."/>
            <person name="Yin T."/>
            <person name="Douglas C."/>
            <person name="Marra M."/>
            <person name="Sandberg G."/>
            <person name="Van de Peer Y."/>
            <person name="Rokhsar D."/>
        </authorList>
    </citation>
    <scope>NUCLEOTIDE SEQUENCE [LARGE SCALE GENOMIC DNA]</scope>
    <source>
        <strain evidence="2">cv. Nisqually</strain>
    </source>
</reference>
<dbReference type="GO" id="GO:0015031">
    <property type="term" value="P:protein transport"/>
    <property type="evidence" value="ECO:0007669"/>
    <property type="project" value="UniProtKB-KW"/>
</dbReference>